<evidence type="ECO:0000259" key="4">
    <source>
        <dbReference type="PROSITE" id="PS50188"/>
    </source>
</evidence>
<dbReference type="SMART" id="SM00449">
    <property type="entry name" value="SPRY"/>
    <property type="match status" value="1"/>
</dbReference>
<feature type="domain" description="B30.2/SPRY" evidence="4">
    <location>
        <begin position="34"/>
        <end position="234"/>
    </location>
</feature>
<dbReference type="AlphaFoldDB" id="A0A1D2ADC8"/>
<gene>
    <name evidence="5" type="ORF">g.7152</name>
</gene>
<evidence type="ECO:0000256" key="1">
    <source>
        <dbReference type="ARBA" id="ARBA00004123"/>
    </source>
</evidence>
<dbReference type="EMBL" id="GDKF01001418">
    <property type="protein sequence ID" value="JAT77204.1"/>
    <property type="molecule type" value="Transcribed_RNA"/>
</dbReference>
<dbReference type="InterPro" id="IPR043136">
    <property type="entry name" value="B30.2/SPRY_sf"/>
</dbReference>
<comment type="subcellular location">
    <subcellularLocation>
        <location evidence="1">Nucleus</location>
    </subcellularLocation>
</comment>
<dbReference type="InterPro" id="IPR003877">
    <property type="entry name" value="SPRY_dom"/>
</dbReference>
<dbReference type="InterPro" id="IPR037353">
    <property type="entry name" value="ASH2"/>
</dbReference>
<dbReference type="PROSITE" id="PS50188">
    <property type="entry name" value="B302_SPRY"/>
    <property type="match status" value="1"/>
</dbReference>
<reference evidence="5" key="1">
    <citation type="submission" date="2015-08" db="EMBL/GenBank/DDBJ databases">
        <authorList>
            <person name="Babu N.S."/>
            <person name="Beckwith C.J."/>
            <person name="Beseler K.G."/>
            <person name="Brison A."/>
            <person name="Carone J.V."/>
            <person name="Caskin T.P."/>
            <person name="Diamond M."/>
            <person name="Durham M.E."/>
            <person name="Foxe J.M."/>
            <person name="Go M."/>
            <person name="Henderson B.A."/>
            <person name="Jones I.B."/>
            <person name="McGettigan J.A."/>
            <person name="Micheletti S.J."/>
            <person name="Nasrallah M.E."/>
            <person name="Ortiz D."/>
            <person name="Piller C.R."/>
            <person name="Privatt S.R."/>
            <person name="Schneider S.L."/>
            <person name="Sharp S."/>
            <person name="Smith T.C."/>
            <person name="Stanton J.D."/>
            <person name="Ullery H.E."/>
            <person name="Wilson R.J."/>
            <person name="Serrano M.G."/>
            <person name="Buck G."/>
            <person name="Lee V."/>
            <person name="Wang Y."/>
            <person name="Carvalho R."/>
            <person name="Voegtly L."/>
            <person name="Shi R."/>
            <person name="Duckworth R."/>
            <person name="Johnson A."/>
            <person name="Loviza R."/>
            <person name="Walstead R."/>
            <person name="Shah Z."/>
            <person name="Kiflezghi M."/>
            <person name="Wade K."/>
            <person name="Ball S.L."/>
            <person name="Bradley K.W."/>
            <person name="Asai D.J."/>
            <person name="Bowman C.A."/>
            <person name="Russell D.A."/>
            <person name="Pope W.H."/>
            <person name="Jacobs-Sera D."/>
            <person name="Hendrix R.W."/>
            <person name="Hatfull G.F."/>
        </authorList>
    </citation>
    <scope>NUCLEOTIDE SEQUENCE</scope>
</reference>
<dbReference type="CDD" id="cd12872">
    <property type="entry name" value="SPRY_Ash2"/>
    <property type="match status" value="1"/>
</dbReference>
<dbReference type="GO" id="GO:0048188">
    <property type="term" value="C:Set1C/COMPASS complex"/>
    <property type="evidence" value="ECO:0007669"/>
    <property type="project" value="InterPro"/>
</dbReference>
<dbReference type="InterPro" id="IPR013320">
    <property type="entry name" value="ConA-like_dom_sf"/>
</dbReference>
<dbReference type="Pfam" id="PF00622">
    <property type="entry name" value="SPRY"/>
    <property type="match status" value="1"/>
</dbReference>
<evidence type="ECO:0000313" key="5">
    <source>
        <dbReference type="EMBL" id="JAT77204.1"/>
    </source>
</evidence>
<dbReference type="GO" id="GO:0000976">
    <property type="term" value="F:transcription cis-regulatory region binding"/>
    <property type="evidence" value="ECO:0007669"/>
    <property type="project" value="TreeGrafter"/>
</dbReference>
<dbReference type="InterPro" id="IPR001870">
    <property type="entry name" value="B30.2/SPRY"/>
</dbReference>
<proteinExistence type="predicted"/>
<evidence type="ECO:0000256" key="3">
    <source>
        <dbReference type="SAM" id="MobiDB-lite"/>
    </source>
</evidence>
<organism evidence="5">
    <name type="scientific">Auxenochlorella protothecoides</name>
    <name type="common">Green microalga</name>
    <name type="synonym">Chlorella protothecoides</name>
    <dbReference type="NCBI Taxonomy" id="3075"/>
    <lineage>
        <taxon>Eukaryota</taxon>
        <taxon>Viridiplantae</taxon>
        <taxon>Chlorophyta</taxon>
        <taxon>core chlorophytes</taxon>
        <taxon>Trebouxiophyceae</taxon>
        <taxon>Chlorellales</taxon>
        <taxon>Chlorellaceae</taxon>
        <taxon>Auxenochlorella</taxon>
    </lineage>
</organism>
<sequence>MVEENKPYVDAGSALAAPFRRSKKQRTSGESDGMSPGTCALPGEDVKPALPAPVKLSPTDRAPQTSITNDLTLSSSRGYRTVRATHGVSSGAWYYEVTVESLGQTGAARIGWATAVAELQGPVGGDAKGYSYRSLEGSKVHAGVRADYGSAWGERDVIGCLLVLPPPPASRTEAGEEAVASASGSVFFFKNGEAQGEAFSGIPLATYYPAVSLYTHASQPTPARVSVNFGATPLAICGGRDGSEALAAAVQVPAVEPVAALSLAVSAPPRALGAA</sequence>
<dbReference type="PANTHER" id="PTHR10598">
    <property type="entry name" value="SET1/ASH2 HISTONE METHYLTRANSFERASE COMPLEX SUBUNIT ASH2"/>
    <property type="match status" value="1"/>
</dbReference>
<protein>
    <recommendedName>
        <fullName evidence="4">B30.2/SPRY domain-containing protein</fullName>
    </recommendedName>
</protein>
<dbReference type="Gene3D" id="2.60.120.920">
    <property type="match status" value="1"/>
</dbReference>
<feature type="region of interest" description="Disordered" evidence="3">
    <location>
        <begin position="1"/>
        <end position="70"/>
    </location>
</feature>
<dbReference type="PANTHER" id="PTHR10598:SF0">
    <property type="entry name" value="SET1_ASH2 HISTONE METHYLTRANSFERASE COMPLEX SUBUNIT ASH2"/>
    <property type="match status" value="1"/>
</dbReference>
<evidence type="ECO:0000256" key="2">
    <source>
        <dbReference type="ARBA" id="ARBA00023242"/>
    </source>
</evidence>
<accession>A0A1D2ADC8</accession>
<name>A0A1D2ADC8_AUXPR</name>
<keyword evidence="2" id="KW-0539">Nucleus</keyword>
<dbReference type="SUPFAM" id="SSF49899">
    <property type="entry name" value="Concanavalin A-like lectins/glucanases"/>
    <property type="match status" value="1"/>
</dbReference>